<protein>
    <submittedName>
        <fullName evidence="1">Uncharacterized protein</fullName>
    </submittedName>
</protein>
<keyword evidence="2" id="KW-1185">Reference proteome</keyword>
<dbReference type="GO" id="GO:0006260">
    <property type="term" value="P:DNA replication"/>
    <property type="evidence" value="ECO:0007669"/>
    <property type="project" value="InterPro"/>
</dbReference>
<dbReference type="RefSeq" id="WP_119175843.1">
    <property type="nucleotide sequence ID" value="NZ_QXIT01000148.1"/>
</dbReference>
<name>A0A398D3D4_9BACT</name>
<dbReference type="Proteomes" id="UP000266260">
    <property type="component" value="Unassembled WGS sequence"/>
</dbReference>
<comment type="caution">
    <text evidence="1">The sequence shown here is derived from an EMBL/GenBank/DDBJ whole genome shotgun (WGS) entry which is preliminary data.</text>
</comment>
<dbReference type="PANTHER" id="PTHR21075:SF0">
    <property type="entry name" value="ANAEROBIC RIBONUCLEOSIDE-TRIPHOSPHATE REDUCTASE"/>
    <property type="match status" value="1"/>
</dbReference>
<dbReference type="GO" id="GO:0031250">
    <property type="term" value="C:anaerobic ribonucleoside-triphosphate reductase complex"/>
    <property type="evidence" value="ECO:0007669"/>
    <property type="project" value="TreeGrafter"/>
</dbReference>
<dbReference type="EMBL" id="QXIT01000148">
    <property type="protein sequence ID" value="RIE06767.1"/>
    <property type="molecule type" value="Genomic_DNA"/>
</dbReference>
<evidence type="ECO:0000313" key="2">
    <source>
        <dbReference type="Proteomes" id="UP000266260"/>
    </source>
</evidence>
<dbReference type="AlphaFoldDB" id="A0A398D3D4"/>
<gene>
    <name evidence="1" type="ORF">SMC6_08420</name>
</gene>
<organism evidence="1 2">
    <name type="scientific">Candidatus Cryosericum odellii</name>
    <dbReference type="NCBI Taxonomy" id="2290917"/>
    <lineage>
        <taxon>Bacteria</taxon>
        <taxon>Pseudomonadati</taxon>
        <taxon>Caldisericota/Cryosericota group</taxon>
        <taxon>Candidatus Cryosericota</taxon>
        <taxon>Candidatus Cryosericia</taxon>
        <taxon>Candidatus Cryosericales</taxon>
        <taxon>Candidatus Cryosericaceae</taxon>
        <taxon>Candidatus Cryosericum</taxon>
    </lineage>
</organism>
<accession>A0A398D3D4</accession>
<dbReference type="Pfam" id="PF13597">
    <property type="entry name" value="NRDD"/>
    <property type="match status" value="1"/>
</dbReference>
<dbReference type="InterPro" id="IPR012833">
    <property type="entry name" value="NrdD"/>
</dbReference>
<reference evidence="1 2" key="1">
    <citation type="submission" date="2018-09" db="EMBL/GenBank/DDBJ databases">
        <title>Discovery and Ecogenomic Context for Candidatus Cryosericales, a Global Caldiserica Order Active in Thawing Permafrost.</title>
        <authorList>
            <person name="Martinez M.A."/>
            <person name="Woodcroft B.J."/>
            <person name="Ignacio Espinoza J.C."/>
            <person name="Zayed A."/>
            <person name="Singleton C.M."/>
            <person name="Boyd J."/>
            <person name="Li Y.-F."/>
            <person name="Purvine S."/>
            <person name="Maughan H."/>
            <person name="Hodgkins S.B."/>
            <person name="Anderson D."/>
            <person name="Sederholm M."/>
            <person name="Temperton B."/>
            <person name="Saleska S.R."/>
            <person name="Tyson G.W."/>
            <person name="Rich V.I."/>
        </authorList>
    </citation>
    <scope>NUCLEOTIDE SEQUENCE [LARGE SCALE GENOMIC DNA]</scope>
    <source>
        <strain evidence="1 2">SMC6</strain>
    </source>
</reference>
<dbReference type="GO" id="GO:0008998">
    <property type="term" value="F:ribonucleoside-triphosphate reductase (thioredoxin) activity"/>
    <property type="evidence" value="ECO:0007669"/>
    <property type="project" value="InterPro"/>
</dbReference>
<dbReference type="GO" id="GO:0004748">
    <property type="term" value="F:ribonucleoside-diphosphate reductase activity, thioredoxin disulfide as acceptor"/>
    <property type="evidence" value="ECO:0007669"/>
    <property type="project" value="TreeGrafter"/>
</dbReference>
<dbReference type="PANTHER" id="PTHR21075">
    <property type="entry name" value="ANAEROBIC RIBONUCLEOSIDE-TRIPHOSPHATE REDUCTASE"/>
    <property type="match status" value="1"/>
</dbReference>
<sequence>MTIPACRRTRTEVYSRVVGYLRPVSQWNKGKKAEWADRVSFEVKTQHSTAQ</sequence>
<dbReference type="GO" id="GO:0009265">
    <property type="term" value="P:2'-deoxyribonucleotide biosynthetic process"/>
    <property type="evidence" value="ECO:0007669"/>
    <property type="project" value="TreeGrafter"/>
</dbReference>
<proteinExistence type="predicted"/>
<evidence type="ECO:0000313" key="1">
    <source>
        <dbReference type="EMBL" id="RIE06767.1"/>
    </source>
</evidence>